<proteinExistence type="predicted"/>
<dbReference type="InterPro" id="IPR044925">
    <property type="entry name" value="His-Me_finger_sf"/>
</dbReference>
<protein>
    <recommendedName>
        <fullName evidence="1">HNH nuclease domain-containing protein</fullName>
    </recommendedName>
</protein>
<dbReference type="InterPro" id="IPR003615">
    <property type="entry name" value="HNH_nuc"/>
</dbReference>
<evidence type="ECO:0000313" key="3">
    <source>
        <dbReference type="Proteomes" id="UP000310047"/>
    </source>
</evidence>
<evidence type="ECO:0000259" key="1">
    <source>
        <dbReference type="Pfam" id="PF13392"/>
    </source>
</evidence>
<reference evidence="2 3" key="1">
    <citation type="submission" date="2019-01" db="EMBL/GenBank/DDBJ databases">
        <title>Still something new to discover - new insights into E. coli phage diversity and taxonomy.</title>
        <authorList>
            <person name="Korf I.H.E."/>
            <person name="Adriaennsens E."/>
            <person name="Dreiseikelmann B."/>
            <person name="Kropinski A."/>
            <person name="Nimtz M."/>
            <person name="Meier-Kolthoff J.P."/>
            <person name="Rohde M."/>
            <person name="van Raaij M."/>
            <person name="Wittmann J."/>
        </authorList>
    </citation>
    <scope>NUCLEOTIDE SEQUENCE [LARGE SCALE GENOMIC DNA]</scope>
</reference>
<dbReference type="EMBL" id="MK373792">
    <property type="protein sequence ID" value="QBQ80750.1"/>
    <property type="molecule type" value="Genomic_DNA"/>
</dbReference>
<dbReference type="Pfam" id="PF13392">
    <property type="entry name" value="HNH_3"/>
    <property type="match status" value="1"/>
</dbReference>
<dbReference type="SUPFAM" id="SSF54060">
    <property type="entry name" value="His-Me finger endonucleases"/>
    <property type="match status" value="1"/>
</dbReference>
<feature type="domain" description="HNH nuclease" evidence="1">
    <location>
        <begin position="57"/>
        <end position="99"/>
    </location>
</feature>
<dbReference type="Gene3D" id="3.90.75.20">
    <property type="match status" value="1"/>
</dbReference>
<gene>
    <name evidence="2" type="ORF">VAH1_00143</name>
</gene>
<organism evidence="2 3">
    <name type="scientific">Escherichia phage vB_EcoS_VAH1</name>
    <dbReference type="NCBI Taxonomy" id="2508173"/>
    <lineage>
        <taxon>Viruses</taxon>
        <taxon>Duplodnaviria</taxon>
        <taxon>Heunggongvirae</taxon>
        <taxon>Uroviricota</taxon>
        <taxon>Caudoviricetes</taxon>
        <taxon>Demerecviridae</taxon>
        <taxon>Markadamsvirinae</taxon>
        <taxon>Tequintavirus</taxon>
        <taxon>Tequintavirus vVAH1</taxon>
    </lineage>
</organism>
<evidence type="ECO:0000313" key="2">
    <source>
        <dbReference type="EMBL" id="QBQ80750.1"/>
    </source>
</evidence>
<name>A0A482N6L3_9CAUD</name>
<accession>A0A482N6L3</accession>
<dbReference type="Proteomes" id="UP000310047">
    <property type="component" value="Segment"/>
</dbReference>
<sequence length="158" mass="18181">MITQERLKELLDYNPETGVFTWKVSRGRVSKGSVAGTAVSVGNRYTRWEIRVEGKRYKAHQLAFLYVHGYIPPEIDHEDRNPLNNAILNLIDSSKSRNQLNKNKNFGKETPKGVFVKASTGRYFVQIQGKHYGYFDDVEQARTVANEVYDRLLNENTV</sequence>
<keyword evidence="3" id="KW-1185">Reference proteome</keyword>